<gene>
    <name evidence="3" type="ORF">nbrc107696_10330</name>
</gene>
<evidence type="ECO:0000313" key="4">
    <source>
        <dbReference type="Proteomes" id="UP000444960"/>
    </source>
</evidence>
<dbReference type="CDD" id="cd07381">
    <property type="entry name" value="MPP_CapA"/>
    <property type="match status" value="1"/>
</dbReference>
<dbReference type="PANTHER" id="PTHR33393:SF12">
    <property type="entry name" value="CAPSULE BIOSYNTHESIS PROTEIN CAPA"/>
    <property type="match status" value="1"/>
</dbReference>
<dbReference type="Proteomes" id="UP000444960">
    <property type="component" value="Unassembled WGS sequence"/>
</dbReference>
<keyword evidence="4" id="KW-1185">Reference proteome</keyword>
<dbReference type="SUPFAM" id="SSF56300">
    <property type="entry name" value="Metallo-dependent phosphatases"/>
    <property type="match status" value="1"/>
</dbReference>
<proteinExistence type="inferred from homology"/>
<dbReference type="InterPro" id="IPR029052">
    <property type="entry name" value="Metallo-depent_PP-like"/>
</dbReference>
<dbReference type="PANTHER" id="PTHR33393">
    <property type="entry name" value="POLYGLUTAMINE SYNTHESIS ACCESSORY PROTEIN RV0574C-RELATED"/>
    <property type="match status" value="1"/>
</dbReference>
<dbReference type="AlphaFoldDB" id="A0A7I9V5Q6"/>
<dbReference type="InterPro" id="IPR052169">
    <property type="entry name" value="CW_Biosynth-Accessory"/>
</dbReference>
<dbReference type="EMBL" id="BJOV01000002">
    <property type="protein sequence ID" value="GEE00587.1"/>
    <property type="molecule type" value="Genomic_DNA"/>
</dbReference>
<accession>A0A7I9V5Q6</accession>
<dbReference type="Pfam" id="PF09587">
    <property type="entry name" value="PGA_cap"/>
    <property type="match status" value="1"/>
</dbReference>
<comment type="caution">
    <text evidence="3">The sequence shown here is derived from an EMBL/GenBank/DDBJ whole genome shotgun (WGS) entry which is preliminary data.</text>
</comment>
<comment type="similarity">
    <text evidence="1">Belongs to the CapA family.</text>
</comment>
<name>A0A7I9V5Q6_9ACTN</name>
<feature type="domain" description="Capsule synthesis protein CapA" evidence="2">
    <location>
        <begin position="107"/>
        <end position="365"/>
    </location>
</feature>
<dbReference type="SMART" id="SM00854">
    <property type="entry name" value="PGA_cap"/>
    <property type="match status" value="1"/>
</dbReference>
<dbReference type="Gene3D" id="3.60.21.10">
    <property type="match status" value="1"/>
</dbReference>
<evidence type="ECO:0000256" key="1">
    <source>
        <dbReference type="ARBA" id="ARBA00005662"/>
    </source>
</evidence>
<reference evidence="4" key="1">
    <citation type="submission" date="2019-06" db="EMBL/GenBank/DDBJ databases">
        <title>Gordonia isolated from sludge of a wastewater treatment plant.</title>
        <authorList>
            <person name="Tamura T."/>
            <person name="Aoyama K."/>
            <person name="Kang Y."/>
            <person name="Saito S."/>
            <person name="Akiyama N."/>
            <person name="Yazawa K."/>
            <person name="Gonoi T."/>
            <person name="Mikami Y."/>
        </authorList>
    </citation>
    <scope>NUCLEOTIDE SEQUENCE [LARGE SCALE GENOMIC DNA]</scope>
    <source>
        <strain evidence="4">NBRC 107696</strain>
    </source>
</reference>
<sequence length="455" mass="49578">MRALLVTLPNSVTHVPLCCHEETGMTIDPIQPMSALYRLFAGRTDASRSVEGNAGTMGLGEKLWWAHKFFVGAVEHAEPGKGIEEHFAAQDLSFGRPAGFVPVATARLSSAGDILTSEHLRPDTTAHIWDEVGDFLFGADLAVANLETPVAPSRPVGAPPKSILSAPPLNSSREVLEIFAGGDRFGFFSTANNHALDQGPDGVRETLDVLDEMGVGHVGTARTYAERDAIPVVDVEGVRVAFVSYTFSVNGRQVPAGEEHLVNYLRLNMPDVDLSMIERHVQIARDDLRADVVVACLHWSLEFESYPVRTVITNAHRIAELGVDVILGNHPHVVQPIERHSYVDGSGVERDALIVYAHGDLASYLDAVPNSKVGNLVRFSLHKGTVAGRETTVIADVSCLPILRRARFDRDGTCTDFRIHDLSAFLRRHEQQGDLDSADLAEVRRLADLTSSLLP</sequence>
<evidence type="ECO:0000259" key="2">
    <source>
        <dbReference type="SMART" id="SM00854"/>
    </source>
</evidence>
<organism evidence="3 4">
    <name type="scientific">Gordonia spumicola</name>
    <dbReference type="NCBI Taxonomy" id="589161"/>
    <lineage>
        <taxon>Bacteria</taxon>
        <taxon>Bacillati</taxon>
        <taxon>Actinomycetota</taxon>
        <taxon>Actinomycetes</taxon>
        <taxon>Mycobacteriales</taxon>
        <taxon>Gordoniaceae</taxon>
        <taxon>Gordonia</taxon>
    </lineage>
</organism>
<dbReference type="InterPro" id="IPR019079">
    <property type="entry name" value="Capsule_synth_CapA"/>
</dbReference>
<evidence type="ECO:0000313" key="3">
    <source>
        <dbReference type="EMBL" id="GEE00587.1"/>
    </source>
</evidence>
<protein>
    <recommendedName>
        <fullName evidence="2">Capsule synthesis protein CapA domain-containing protein</fullName>
    </recommendedName>
</protein>